<dbReference type="EMBL" id="CAEZSF010000267">
    <property type="protein sequence ID" value="CAB4555960.1"/>
    <property type="molecule type" value="Genomic_DNA"/>
</dbReference>
<reference evidence="1" key="1">
    <citation type="submission" date="2020-05" db="EMBL/GenBank/DDBJ databases">
        <authorList>
            <person name="Chiriac C."/>
            <person name="Salcher M."/>
            <person name="Ghai R."/>
            <person name="Kavagutti S V."/>
        </authorList>
    </citation>
    <scope>NUCLEOTIDE SEQUENCE</scope>
</reference>
<proteinExistence type="predicted"/>
<sequence length="98" mass="10507">MIPWLKRCSNLGLGPACADGNTISKGLRHGHHIGLNLHLLKRKPTAAPAKTSLHFIHDEQNAPLVAEGTHGLEVLNGNRIYSALALNSLQQNCSDGVI</sequence>
<name>A0A6J6CWL1_9ZZZZ</name>
<gene>
    <name evidence="1" type="ORF">UFOPK1358_01918</name>
</gene>
<protein>
    <submittedName>
        <fullName evidence="1">Unannotated protein</fullName>
    </submittedName>
</protein>
<dbReference type="AlphaFoldDB" id="A0A6J6CWL1"/>
<accession>A0A6J6CWL1</accession>
<evidence type="ECO:0000313" key="1">
    <source>
        <dbReference type="EMBL" id="CAB4555960.1"/>
    </source>
</evidence>
<organism evidence="1">
    <name type="scientific">freshwater metagenome</name>
    <dbReference type="NCBI Taxonomy" id="449393"/>
    <lineage>
        <taxon>unclassified sequences</taxon>
        <taxon>metagenomes</taxon>
        <taxon>ecological metagenomes</taxon>
    </lineage>
</organism>